<feature type="compositionally biased region" description="Acidic residues" evidence="1">
    <location>
        <begin position="29"/>
        <end position="53"/>
    </location>
</feature>
<dbReference type="GO" id="GO:0008081">
    <property type="term" value="F:phosphoric diester hydrolase activity"/>
    <property type="evidence" value="ECO:0007669"/>
    <property type="project" value="InterPro"/>
</dbReference>
<dbReference type="Gene3D" id="3.20.20.190">
    <property type="entry name" value="Phosphatidylinositol (PI) phosphodiesterase"/>
    <property type="match status" value="1"/>
</dbReference>
<dbReference type="SUPFAM" id="SSF51695">
    <property type="entry name" value="PLC-like phosphodiesterases"/>
    <property type="match status" value="1"/>
</dbReference>
<evidence type="ECO:0000313" key="5">
    <source>
        <dbReference type="Proteomes" id="UP000275076"/>
    </source>
</evidence>
<dbReference type="OrthoDB" id="384721at2"/>
<dbReference type="PROSITE" id="PS51704">
    <property type="entry name" value="GP_PDE"/>
    <property type="match status" value="1"/>
</dbReference>
<dbReference type="PROSITE" id="PS51257">
    <property type="entry name" value="PROKAR_LIPOPROTEIN"/>
    <property type="match status" value="1"/>
</dbReference>
<dbReference type="PANTHER" id="PTHR46211">
    <property type="entry name" value="GLYCEROPHOSPHORYL DIESTER PHOSPHODIESTERASE"/>
    <property type="match status" value="1"/>
</dbReference>
<dbReference type="GO" id="GO:0006629">
    <property type="term" value="P:lipid metabolic process"/>
    <property type="evidence" value="ECO:0007669"/>
    <property type="project" value="InterPro"/>
</dbReference>
<dbReference type="Proteomes" id="UP000275076">
    <property type="component" value="Unassembled WGS sequence"/>
</dbReference>
<feature type="chain" id="PRO_5038425217" evidence="2">
    <location>
        <begin position="23"/>
        <end position="336"/>
    </location>
</feature>
<comment type="caution">
    <text evidence="4">The sequence shown here is derived from an EMBL/GenBank/DDBJ whole genome shotgun (WGS) entry which is preliminary data.</text>
</comment>
<dbReference type="PANTHER" id="PTHR46211:SF7">
    <property type="entry name" value="GLYCEROPHOSPHODIESTER PHOSPHODIESTERASE"/>
    <property type="match status" value="1"/>
</dbReference>
<evidence type="ECO:0000259" key="3">
    <source>
        <dbReference type="PROSITE" id="PS51704"/>
    </source>
</evidence>
<name>A0A428N9U9_9BACI</name>
<sequence length="336" mass="38490">MTKHWVKGISVLILFVFLIACSNDKTSDVAEDNDENSGDETVSEENTNDENSEQTESSDIQEQDVMNIAHRGASGNAPEATTFAFDQAAQTDHAWLEMDIQKTKDDELVVIHDDDIERTTNDEGEVGDFTLEELKELDAGTWFNEANPDKADESYKNAELLTLEEVFERYGKNENYYIETKSPQLNEDMEEPLVDMVEEHDLVDNVIIQSFEPSSLQTVHELNEDIPLIQLLWWEENEETGELEEWLDVTSAPEAMDEEDFAEIREYAVGIAPHLEDYDGNEVIDEAFVQKTLENDLLIHVYTVDTKENMERLIDWGVTGIFTNYTERLDEVLSKK</sequence>
<dbReference type="InterPro" id="IPR017946">
    <property type="entry name" value="PLC-like_Pdiesterase_TIM-brl"/>
</dbReference>
<organism evidence="4 5">
    <name type="scientific">Salibacterium salarium</name>
    <dbReference type="NCBI Taxonomy" id="284579"/>
    <lineage>
        <taxon>Bacteria</taxon>
        <taxon>Bacillati</taxon>
        <taxon>Bacillota</taxon>
        <taxon>Bacilli</taxon>
        <taxon>Bacillales</taxon>
        <taxon>Bacillaceae</taxon>
    </lineage>
</organism>
<dbReference type="AlphaFoldDB" id="A0A428N9U9"/>
<feature type="region of interest" description="Disordered" evidence="1">
    <location>
        <begin position="27"/>
        <end position="61"/>
    </location>
</feature>
<gene>
    <name evidence="4" type="ORF">D7Z54_00910</name>
</gene>
<feature type="signal peptide" evidence="2">
    <location>
        <begin position="1"/>
        <end position="22"/>
    </location>
</feature>
<proteinExistence type="predicted"/>
<keyword evidence="2" id="KW-0732">Signal</keyword>
<feature type="domain" description="GP-PDE" evidence="3">
    <location>
        <begin position="65"/>
        <end position="333"/>
    </location>
</feature>
<evidence type="ECO:0000313" key="4">
    <source>
        <dbReference type="EMBL" id="RSL35166.1"/>
    </source>
</evidence>
<reference evidence="4 5" key="1">
    <citation type="submission" date="2018-10" db="EMBL/GenBank/DDBJ databases">
        <title>Draft genome sequence of Bacillus salarius IM0101, isolated from a hypersaline soil in Inner Mongolia, China.</title>
        <authorList>
            <person name="Yamprayoonswat W."/>
            <person name="Boonvisut S."/>
            <person name="Jumpathong W."/>
            <person name="Sittihan S."/>
            <person name="Ruangsuj P."/>
            <person name="Wanthongcharoen S."/>
            <person name="Thongpramul N."/>
            <person name="Pimmason S."/>
            <person name="Yu B."/>
            <person name="Yasawong M."/>
        </authorList>
    </citation>
    <scope>NUCLEOTIDE SEQUENCE [LARGE SCALE GENOMIC DNA]</scope>
    <source>
        <strain evidence="4 5">IM0101</strain>
    </source>
</reference>
<dbReference type="InterPro" id="IPR030395">
    <property type="entry name" value="GP_PDE_dom"/>
</dbReference>
<evidence type="ECO:0000256" key="1">
    <source>
        <dbReference type="SAM" id="MobiDB-lite"/>
    </source>
</evidence>
<dbReference type="RefSeq" id="WP_125553530.1">
    <property type="nucleotide sequence ID" value="NZ_RBVX01000001.1"/>
</dbReference>
<accession>A0A428N9U9</accession>
<keyword evidence="5" id="KW-1185">Reference proteome</keyword>
<evidence type="ECO:0000256" key="2">
    <source>
        <dbReference type="SAM" id="SignalP"/>
    </source>
</evidence>
<protein>
    <submittedName>
        <fullName evidence="4">Glycerophosphodiester phosphodiesterase</fullName>
    </submittedName>
</protein>
<dbReference type="Pfam" id="PF03009">
    <property type="entry name" value="GDPD"/>
    <property type="match status" value="1"/>
</dbReference>
<dbReference type="EMBL" id="RBVX01000001">
    <property type="protein sequence ID" value="RSL35166.1"/>
    <property type="molecule type" value="Genomic_DNA"/>
</dbReference>